<comment type="caution">
    <text evidence="2">The sequence shown here is derived from an EMBL/GenBank/DDBJ whole genome shotgun (WGS) entry which is preliminary data.</text>
</comment>
<dbReference type="AlphaFoldDB" id="A0A0M0LI82"/>
<feature type="region of interest" description="Disordered" evidence="1">
    <location>
        <begin position="1"/>
        <end position="21"/>
    </location>
</feature>
<evidence type="ECO:0000256" key="1">
    <source>
        <dbReference type="SAM" id="MobiDB-lite"/>
    </source>
</evidence>
<name>A0A0M0LI82_9BACI</name>
<evidence type="ECO:0000313" key="3">
    <source>
        <dbReference type="Proteomes" id="UP000037558"/>
    </source>
</evidence>
<proteinExistence type="predicted"/>
<gene>
    <name evidence="2" type="ORF">AMD01_02790</name>
</gene>
<protein>
    <submittedName>
        <fullName evidence="2">Uncharacterized protein</fullName>
    </submittedName>
</protein>
<keyword evidence="3" id="KW-1185">Reference proteome</keyword>
<organism evidence="2 3">
    <name type="scientific">Priestia koreensis</name>
    <dbReference type="NCBI Taxonomy" id="284581"/>
    <lineage>
        <taxon>Bacteria</taxon>
        <taxon>Bacillati</taxon>
        <taxon>Bacillota</taxon>
        <taxon>Bacilli</taxon>
        <taxon>Bacillales</taxon>
        <taxon>Bacillaceae</taxon>
        <taxon>Priestia</taxon>
    </lineage>
</organism>
<accession>A0A0M0LI82</accession>
<reference evidence="3" key="1">
    <citation type="submission" date="2015-08" db="EMBL/GenBank/DDBJ databases">
        <title>Fjat-14210 dsm16467.</title>
        <authorList>
            <person name="Liu B."/>
            <person name="Wang J."/>
            <person name="Zhu Y."/>
            <person name="Liu G."/>
            <person name="Chen Q."/>
            <person name="Chen Z."/>
            <person name="Lan J."/>
            <person name="Che J."/>
            <person name="Ge C."/>
            <person name="Shi H."/>
            <person name="Pan Z."/>
            <person name="Liu X."/>
        </authorList>
    </citation>
    <scope>NUCLEOTIDE SEQUENCE [LARGE SCALE GENOMIC DNA]</scope>
    <source>
        <strain evidence="3">DSM 16467</strain>
    </source>
</reference>
<dbReference type="Proteomes" id="UP000037558">
    <property type="component" value="Unassembled WGS sequence"/>
</dbReference>
<sequence length="148" mass="17284">MYCKKNKNVSSRDSNDNLQSKELHTYKDEMTETHANDPQCECYEFHFKFYLSGKSKGLVIKKHSYTLLKDENEKMIRMANGVSLIGRFVLTKEVLQDINKYIAYLNNTYALEVPMLDVRTIRRTFASITSFPTTMSKSITKVYTRKRG</sequence>
<evidence type="ECO:0000313" key="2">
    <source>
        <dbReference type="EMBL" id="KOO50686.1"/>
    </source>
</evidence>
<dbReference type="RefSeq" id="WP_053399856.1">
    <property type="nucleotide sequence ID" value="NZ_JAMAUM010000003.1"/>
</dbReference>
<dbReference type="PATRIC" id="fig|284581.3.peg.836"/>
<dbReference type="EMBL" id="LILC01000002">
    <property type="protein sequence ID" value="KOO50686.1"/>
    <property type="molecule type" value="Genomic_DNA"/>
</dbReference>